<feature type="compositionally biased region" description="Polar residues" evidence="1">
    <location>
        <begin position="268"/>
        <end position="279"/>
    </location>
</feature>
<reference evidence="2" key="1">
    <citation type="submission" date="2020-03" db="EMBL/GenBank/DDBJ databases">
        <title>Draft Genome Sequence of Cylindrodendrum hubeiense.</title>
        <authorList>
            <person name="Buettner E."/>
            <person name="Kellner H."/>
        </authorList>
    </citation>
    <scope>NUCLEOTIDE SEQUENCE</scope>
    <source>
        <strain evidence="2">IHI 201604</strain>
    </source>
</reference>
<name>A0A9P5H0A2_9HYPO</name>
<gene>
    <name evidence="2" type="ORF">G7Z17_g9001</name>
</gene>
<dbReference type="AlphaFoldDB" id="A0A9P5H0A2"/>
<dbReference type="EMBL" id="JAANBB010000243">
    <property type="protein sequence ID" value="KAF7545683.1"/>
    <property type="molecule type" value="Genomic_DNA"/>
</dbReference>
<protein>
    <submittedName>
        <fullName evidence="2">Uncharacterized protein</fullName>
    </submittedName>
</protein>
<evidence type="ECO:0000313" key="3">
    <source>
        <dbReference type="Proteomes" id="UP000722485"/>
    </source>
</evidence>
<feature type="compositionally biased region" description="Basic and acidic residues" evidence="1">
    <location>
        <begin position="190"/>
        <end position="199"/>
    </location>
</feature>
<accession>A0A9P5H0A2</accession>
<keyword evidence="3" id="KW-1185">Reference proteome</keyword>
<comment type="caution">
    <text evidence="2">The sequence shown here is derived from an EMBL/GenBank/DDBJ whole genome shotgun (WGS) entry which is preliminary data.</text>
</comment>
<evidence type="ECO:0000313" key="2">
    <source>
        <dbReference type="EMBL" id="KAF7545683.1"/>
    </source>
</evidence>
<organism evidence="2 3">
    <name type="scientific">Cylindrodendrum hubeiense</name>
    <dbReference type="NCBI Taxonomy" id="595255"/>
    <lineage>
        <taxon>Eukaryota</taxon>
        <taxon>Fungi</taxon>
        <taxon>Dikarya</taxon>
        <taxon>Ascomycota</taxon>
        <taxon>Pezizomycotina</taxon>
        <taxon>Sordariomycetes</taxon>
        <taxon>Hypocreomycetidae</taxon>
        <taxon>Hypocreales</taxon>
        <taxon>Nectriaceae</taxon>
        <taxon>Cylindrodendrum</taxon>
    </lineage>
</organism>
<dbReference type="OrthoDB" id="5376140at2759"/>
<sequence>MYDRPTSFPVYDSNSDICVFFTDYRISLSFAKQLRPKVNLIPTQHWDMNFAYARVGVDRKPTNHCCRAPCLPFDNGGSIGLSHLNSTAYSRQFPAHLIETIVANQSSSEARNSRILHWRAPVYEHPVTRNWTPAAPHVQIQIQLRIHSIIRPLSNLNGSHVDVIYLTGDDDEFNSYFIAQSVEVKKVHKQYNDDRELTHRLRSPSRQSSRPEAHQSKSTTENTLRAAHPQLDSPRHETRIPQCENTLTPKALRPQLHAHNPIHPKLKSPNSTTRNQNPRAPSHPRTHSWKPTPKNTLTPTAGGPQLHAHNSSQEPENALMPTDNSIARCTQLYPTTGERPHA</sequence>
<proteinExistence type="predicted"/>
<evidence type="ECO:0000256" key="1">
    <source>
        <dbReference type="SAM" id="MobiDB-lite"/>
    </source>
</evidence>
<feature type="region of interest" description="Disordered" evidence="1">
    <location>
        <begin position="188"/>
        <end position="238"/>
    </location>
</feature>
<feature type="region of interest" description="Disordered" evidence="1">
    <location>
        <begin position="260"/>
        <end position="324"/>
    </location>
</feature>
<dbReference type="Proteomes" id="UP000722485">
    <property type="component" value="Unassembled WGS sequence"/>
</dbReference>